<evidence type="ECO:0000313" key="2">
    <source>
        <dbReference type="EMBL" id="GJT50742.1"/>
    </source>
</evidence>
<gene>
    <name evidence="2" type="ORF">Tco_0976899</name>
</gene>
<accession>A0ABQ5EJP8</accession>
<reference evidence="2" key="2">
    <citation type="submission" date="2022-01" db="EMBL/GenBank/DDBJ databases">
        <authorList>
            <person name="Yamashiro T."/>
            <person name="Shiraishi A."/>
            <person name="Satake H."/>
            <person name="Nakayama K."/>
        </authorList>
    </citation>
    <scope>NUCLEOTIDE SEQUENCE</scope>
</reference>
<dbReference type="Proteomes" id="UP001151760">
    <property type="component" value="Unassembled WGS sequence"/>
</dbReference>
<evidence type="ECO:0000256" key="1">
    <source>
        <dbReference type="SAM" id="MobiDB-lite"/>
    </source>
</evidence>
<feature type="compositionally biased region" description="Polar residues" evidence="1">
    <location>
        <begin position="329"/>
        <end position="340"/>
    </location>
</feature>
<feature type="region of interest" description="Disordered" evidence="1">
    <location>
        <begin position="318"/>
        <end position="340"/>
    </location>
</feature>
<proteinExistence type="predicted"/>
<dbReference type="EMBL" id="BQNB010016348">
    <property type="protein sequence ID" value="GJT50742.1"/>
    <property type="molecule type" value="Genomic_DNA"/>
</dbReference>
<evidence type="ECO:0000313" key="3">
    <source>
        <dbReference type="Proteomes" id="UP001151760"/>
    </source>
</evidence>
<name>A0ABQ5EJP8_9ASTR</name>
<organism evidence="2 3">
    <name type="scientific">Tanacetum coccineum</name>
    <dbReference type="NCBI Taxonomy" id="301880"/>
    <lineage>
        <taxon>Eukaryota</taxon>
        <taxon>Viridiplantae</taxon>
        <taxon>Streptophyta</taxon>
        <taxon>Embryophyta</taxon>
        <taxon>Tracheophyta</taxon>
        <taxon>Spermatophyta</taxon>
        <taxon>Magnoliopsida</taxon>
        <taxon>eudicotyledons</taxon>
        <taxon>Gunneridae</taxon>
        <taxon>Pentapetalae</taxon>
        <taxon>asterids</taxon>
        <taxon>campanulids</taxon>
        <taxon>Asterales</taxon>
        <taxon>Asteraceae</taxon>
        <taxon>Asteroideae</taxon>
        <taxon>Anthemideae</taxon>
        <taxon>Anthemidinae</taxon>
        <taxon>Tanacetum</taxon>
    </lineage>
</organism>
<sequence length="340" mass="38433">MSGNNAEENTCRNDNANNEGTYNATTNVVNEEDLPQLLDSREGSHVINVPQLDVEDFSSWNDREMWNDLILSHEEPSETRDTKIATLRLKFNAFKGLKGEKVQQTYTRLKILLNELENKNVKIPQVEVNATFMNNSTWLSMNQTKKANNSIKNDNLATIFGKYNYEVDLIDEINESETKRFTIQSSSSKALISNSYFHDSDSYVEEDTRSSKEFFADLNLEFHDRALFANQKDAIKEDEGTTIVKAFMAIDEDEPTVGKTDARSVQNLTLQHEATKLNLANKSLKDEISDLKKVMETNKVSLDQLLNEQVPSNIVHALGGRGKQKDNNSSKGTKPLSQLA</sequence>
<comment type="caution">
    <text evidence="2">The sequence shown here is derived from an EMBL/GenBank/DDBJ whole genome shotgun (WGS) entry which is preliminary data.</text>
</comment>
<reference evidence="2" key="1">
    <citation type="journal article" date="2022" name="Int. J. Mol. Sci.">
        <title>Draft Genome of Tanacetum Coccineum: Genomic Comparison of Closely Related Tanacetum-Family Plants.</title>
        <authorList>
            <person name="Yamashiro T."/>
            <person name="Shiraishi A."/>
            <person name="Nakayama K."/>
            <person name="Satake H."/>
        </authorList>
    </citation>
    <scope>NUCLEOTIDE SEQUENCE</scope>
</reference>
<protein>
    <submittedName>
        <fullName evidence="2">Uncharacterized protein</fullName>
    </submittedName>
</protein>
<feature type="region of interest" description="Disordered" evidence="1">
    <location>
        <begin position="1"/>
        <end position="23"/>
    </location>
</feature>
<keyword evidence="3" id="KW-1185">Reference proteome</keyword>